<dbReference type="RefSeq" id="WP_280998796.1">
    <property type="nucleotide sequence ID" value="NZ_CP069362.1"/>
</dbReference>
<dbReference type="NCBIfam" id="TIGR00368">
    <property type="entry name" value="YifB family Mg chelatase-like AAA ATPase"/>
    <property type="match status" value="1"/>
</dbReference>
<dbReference type="Pfam" id="PF13335">
    <property type="entry name" value="Mg_chelatase_C"/>
    <property type="match status" value="1"/>
</dbReference>
<dbReference type="Pfam" id="PF01078">
    <property type="entry name" value="Mg_chelatase"/>
    <property type="match status" value="1"/>
</dbReference>
<sequence length="502" mass="56336">MKYSRVNSAYVSGFEVKNIIVEVDINSKATQQIFKIVGMPNTAILESQKRVYSAIRNSGFTFPNGNVTVNLAPSNIKKQGTHFDLPIAISILLASKQISYEIDDYYIFGEIGLNGEIRGIPGITLLLLDISHKNKNAKFIIPKENEEESIFIENNEVYVIENLVEIIKILHPNEKENYKANPTKNFYEEKEEQLDFSEIKGQFFAKRAAEIAAAGFHNLLMTGSPGSGKTMIARRIPSILPEMTHDEIIESTKIYSIYGYLNKIVNKRPFRAPHHSASTASIIGGGSDSKPGEVSLANNGVLFLDEFPEFRTDVIEALRQPMEDGIVTISRAKLIATYPAKFMLVAAQNPCPCGYYGDPEHECTCSLNQITNYNKKISGPISDRIDIKIKVPRVKIDEMFDNSPGEKSEKIRERVENASIIQIKRQGKLNGKLSQKEVKKYIILEEKVEEFLKNGARKFKMTGRGINRILKVSRTIADLKGNTDISIEDIAEAFQFRGDSNL</sequence>
<reference evidence="4 5" key="1">
    <citation type="submission" date="2021-02" db="EMBL/GenBank/DDBJ databases">
        <title>Characterization of Marinitoga sp. nov. str. BP5-C20A.</title>
        <authorList>
            <person name="Erauso G."/>
            <person name="Postec A."/>
        </authorList>
    </citation>
    <scope>NUCLEOTIDE SEQUENCE [LARGE SCALE GENOMIC DNA]</scope>
    <source>
        <strain evidence="4 5">BP5-C20A</strain>
    </source>
</reference>
<keyword evidence="5" id="KW-1185">Reference proteome</keyword>
<dbReference type="InterPro" id="IPR001208">
    <property type="entry name" value="MCM_dom"/>
</dbReference>
<evidence type="ECO:0000256" key="1">
    <source>
        <dbReference type="ARBA" id="ARBA00022741"/>
    </source>
</evidence>
<keyword evidence="1" id="KW-0547">Nucleotide-binding</keyword>
<dbReference type="InterPro" id="IPR020568">
    <property type="entry name" value="Ribosomal_Su5_D2-typ_SF"/>
</dbReference>
<dbReference type="Proteomes" id="UP001232493">
    <property type="component" value="Chromosome"/>
</dbReference>
<keyword evidence="2" id="KW-0067">ATP-binding</keyword>
<dbReference type="InterPro" id="IPR027417">
    <property type="entry name" value="P-loop_NTPase"/>
</dbReference>
<dbReference type="PROSITE" id="PS50051">
    <property type="entry name" value="MCM_2"/>
    <property type="match status" value="1"/>
</dbReference>
<organism evidence="4 5">
    <name type="scientific">Marinitoga aeolica</name>
    <dbReference type="NCBI Taxonomy" id="2809031"/>
    <lineage>
        <taxon>Bacteria</taxon>
        <taxon>Thermotogati</taxon>
        <taxon>Thermotogota</taxon>
        <taxon>Thermotogae</taxon>
        <taxon>Petrotogales</taxon>
        <taxon>Petrotogaceae</taxon>
        <taxon>Marinitoga</taxon>
    </lineage>
</organism>
<accession>A0ABY8PQG0</accession>
<evidence type="ECO:0000313" key="4">
    <source>
        <dbReference type="EMBL" id="WGS64840.1"/>
    </source>
</evidence>
<dbReference type="EMBL" id="CP069362">
    <property type="protein sequence ID" value="WGS64840.1"/>
    <property type="molecule type" value="Genomic_DNA"/>
</dbReference>
<evidence type="ECO:0000313" key="5">
    <source>
        <dbReference type="Proteomes" id="UP001232493"/>
    </source>
</evidence>
<gene>
    <name evidence="4" type="ORF">JRV97_10865</name>
</gene>
<dbReference type="PRINTS" id="PR01657">
    <property type="entry name" value="MCMFAMILY"/>
</dbReference>
<dbReference type="PANTHER" id="PTHR32039">
    <property type="entry name" value="MAGNESIUM-CHELATASE SUBUNIT CHLI"/>
    <property type="match status" value="1"/>
</dbReference>
<dbReference type="Gene3D" id="3.40.50.300">
    <property type="entry name" value="P-loop containing nucleotide triphosphate hydrolases"/>
    <property type="match status" value="1"/>
</dbReference>
<dbReference type="Pfam" id="PF13541">
    <property type="entry name" value="ChlI"/>
    <property type="match status" value="1"/>
</dbReference>
<proteinExistence type="predicted"/>
<name>A0ABY8PQG0_9BACT</name>
<feature type="domain" description="MCM C-terminal AAA(+) ATPase" evidence="3">
    <location>
        <begin position="292"/>
        <end position="387"/>
    </location>
</feature>
<dbReference type="SUPFAM" id="SSF52540">
    <property type="entry name" value="P-loop containing nucleoside triphosphate hydrolases"/>
    <property type="match status" value="1"/>
</dbReference>
<dbReference type="InterPro" id="IPR014721">
    <property type="entry name" value="Ribsml_uS5_D2-typ_fold_subgr"/>
</dbReference>
<dbReference type="SUPFAM" id="SSF54211">
    <property type="entry name" value="Ribosomal protein S5 domain 2-like"/>
    <property type="match status" value="1"/>
</dbReference>
<evidence type="ECO:0000256" key="2">
    <source>
        <dbReference type="ARBA" id="ARBA00022840"/>
    </source>
</evidence>
<dbReference type="InterPro" id="IPR004482">
    <property type="entry name" value="Mg_chelat-rel"/>
</dbReference>
<dbReference type="InterPro" id="IPR045006">
    <property type="entry name" value="CHLI-like"/>
</dbReference>
<dbReference type="Gene3D" id="3.30.230.10">
    <property type="match status" value="1"/>
</dbReference>
<dbReference type="PANTHER" id="PTHR32039:SF7">
    <property type="entry name" value="COMPETENCE PROTEIN COMM"/>
    <property type="match status" value="1"/>
</dbReference>
<evidence type="ECO:0000259" key="3">
    <source>
        <dbReference type="PROSITE" id="PS50051"/>
    </source>
</evidence>
<dbReference type="InterPro" id="IPR025158">
    <property type="entry name" value="Mg_chelat-rel_C"/>
</dbReference>
<dbReference type="InterPro" id="IPR000523">
    <property type="entry name" value="Mg_chelatse_chII-like_cat_dom"/>
</dbReference>
<protein>
    <submittedName>
        <fullName evidence="4">YifB family Mg chelatase-like AAA ATPase</fullName>
    </submittedName>
</protein>